<reference evidence="1 2" key="1">
    <citation type="journal article" date="2022" name="New Phytol.">
        <title>Ecological generalism drives hyperdiversity of secondary metabolite gene clusters in xylarialean endophytes.</title>
        <authorList>
            <person name="Franco M.E.E."/>
            <person name="Wisecaver J.H."/>
            <person name="Arnold A.E."/>
            <person name="Ju Y.M."/>
            <person name="Slot J.C."/>
            <person name="Ahrendt S."/>
            <person name="Moore L.P."/>
            <person name="Eastman K.E."/>
            <person name="Scott K."/>
            <person name="Konkel Z."/>
            <person name="Mondo S.J."/>
            <person name="Kuo A."/>
            <person name="Hayes R.D."/>
            <person name="Haridas S."/>
            <person name="Andreopoulos B."/>
            <person name="Riley R."/>
            <person name="LaButti K."/>
            <person name="Pangilinan J."/>
            <person name="Lipzen A."/>
            <person name="Amirebrahimi M."/>
            <person name="Yan J."/>
            <person name="Adam C."/>
            <person name="Keymanesh K."/>
            <person name="Ng V."/>
            <person name="Louie K."/>
            <person name="Northen T."/>
            <person name="Drula E."/>
            <person name="Henrissat B."/>
            <person name="Hsieh H.M."/>
            <person name="Youens-Clark K."/>
            <person name="Lutzoni F."/>
            <person name="Miadlikowska J."/>
            <person name="Eastwood D.C."/>
            <person name="Hamelin R.C."/>
            <person name="Grigoriev I.V."/>
            <person name="U'Ren J.M."/>
        </authorList>
    </citation>
    <scope>NUCLEOTIDE SEQUENCE [LARGE SCALE GENOMIC DNA]</scope>
    <source>
        <strain evidence="1 2">CBS 119005</strain>
    </source>
</reference>
<organism evidence="1 2">
    <name type="scientific">Hypoxylon rubiginosum</name>
    <dbReference type="NCBI Taxonomy" id="110542"/>
    <lineage>
        <taxon>Eukaryota</taxon>
        <taxon>Fungi</taxon>
        <taxon>Dikarya</taxon>
        <taxon>Ascomycota</taxon>
        <taxon>Pezizomycotina</taxon>
        <taxon>Sordariomycetes</taxon>
        <taxon>Xylariomycetidae</taxon>
        <taxon>Xylariales</taxon>
        <taxon>Hypoxylaceae</taxon>
        <taxon>Hypoxylon</taxon>
    </lineage>
</organism>
<evidence type="ECO:0000313" key="1">
    <source>
        <dbReference type="EMBL" id="KAI4858582.1"/>
    </source>
</evidence>
<dbReference type="EMBL" id="MU393719">
    <property type="protein sequence ID" value="KAI4858582.1"/>
    <property type="molecule type" value="Genomic_DNA"/>
</dbReference>
<name>A0ACB9YH82_9PEZI</name>
<proteinExistence type="predicted"/>
<dbReference type="Proteomes" id="UP001497700">
    <property type="component" value="Unassembled WGS sequence"/>
</dbReference>
<protein>
    <submittedName>
        <fullName evidence="1">Uncharacterized protein</fullName>
    </submittedName>
</protein>
<accession>A0ACB9YH82</accession>
<gene>
    <name evidence="1" type="ORF">F4820DRAFT_442192</name>
</gene>
<evidence type="ECO:0000313" key="2">
    <source>
        <dbReference type="Proteomes" id="UP001497700"/>
    </source>
</evidence>
<keyword evidence="2" id="KW-1185">Reference proteome</keyword>
<comment type="caution">
    <text evidence="1">The sequence shown here is derived from an EMBL/GenBank/DDBJ whole genome shotgun (WGS) entry which is preliminary data.</text>
</comment>
<sequence>MDAPGLVLFLGAITCILLALTWGGSTYQWNDQRIIGLFVGFGALLILFCYWLVRQGELALIPVRVLKKRSVYVGATTLIGFGIISVVYGYYLPILFQSAQGASTTESGLRYIALVGPQLVALIIVGGVVSKWGYYVPYMIGGGIVCCVGAGFLTTIDLLTPTTHWATYLAITGIGLGISGQLPYTAIQAVLDPADVATGNAINVFSFHLAGAVGTAIGQALLIDGLNVAVPRYTDAVTPAAVIQVGATGLTAVATSPTVLEAIRSAYVEAVRRTIILGLAGICMTVPVSFAMEWVNIKHVAERRRIQESDLPTGSEEATTSVEKVEGF</sequence>